<protein>
    <submittedName>
        <fullName evidence="1">Uncharacterized protein</fullName>
    </submittedName>
</protein>
<gene>
    <name evidence="1" type="ORF">EHP00_1274</name>
</gene>
<dbReference type="AlphaFoldDB" id="A0A1W0E6H6"/>
<keyword evidence="2" id="KW-1185">Reference proteome</keyword>
<name>A0A1W0E6H6_9MICR</name>
<evidence type="ECO:0000313" key="2">
    <source>
        <dbReference type="Proteomes" id="UP000192758"/>
    </source>
</evidence>
<dbReference type="VEuPathDB" id="MicrosporidiaDB:EHP00_1274"/>
<proteinExistence type="predicted"/>
<accession>A0A1W0E6H6</accession>
<dbReference type="Proteomes" id="UP000192758">
    <property type="component" value="Unassembled WGS sequence"/>
</dbReference>
<reference evidence="1 2" key="1">
    <citation type="journal article" date="2017" name="Environ. Microbiol.">
        <title>Decay of the glycolytic pathway and adaptation to intranuclear parasitism within Enterocytozoonidae microsporidia.</title>
        <authorList>
            <person name="Wiredu Boakye D."/>
            <person name="Jaroenlak P."/>
            <person name="Prachumwat A."/>
            <person name="Williams T.A."/>
            <person name="Bateman K.S."/>
            <person name="Itsathitphaisarn O."/>
            <person name="Sritunyalucksana K."/>
            <person name="Paszkiewicz K.H."/>
            <person name="Moore K.A."/>
            <person name="Stentiford G.D."/>
            <person name="Williams B.A."/>
        </authorList>
    </citation>
    <scope>NUCLEOTIDE SEQUENCE [LARGE SCALE GENOMIC DNA]</scope>
    <source>
        <strain evidence="1 2">TH1</strain>
    </source>
</reference>
<comment type="caution">
    <text evidence="1">The sequence shown here is derived from an EMBL/GenBank/DDBJ whole genome shotgun (WGS) entry which is preliminary data.</text>
</comment>
<organism evidence="1 2">
    <name type="scientific">Ecytonucleospora hepatopenaei</name>
    <dbReference type="NCBI Taxonomy" id="646526"/>
    <lineage>
        <taxon>Eukaryota</taxon>
        <taxon>Fungi</taxon>
        <taxon>Fungi incertae sedis</taxon>
        <taxon>Microsporidia</taxon>
        <taxon>Enterocytozoonidae</taxon>
        <taxon>Ecytonucleospora</taxon>
    </lineage>
</organism>
<sequence>MFSDYLSIINFLFDTAKCNIEMEYRIDRNLVEFTLKSEKFLAFDTLEVISDGKCYEKEPEMDFDNFIKNKNNLKYSKYFFTGFSLFFTQEVKKHEKIEIILYFLNEKVFSCILKRTKNKLSLIKKEEPYHLVINYTFNVA</sequence>
<evidence type="ECO:0000313" key="1">
    <source>
        <dbReference type="EMBL" id="OQS54782.1"/>
    </source>
</evidence>
<dbReference type="EMBL" id="MNPJ01000017">
    <property type="protein sequence ID" value="OQS54782.1"/>
    <property type="molecule type" value="Genomic_DNA"/>
</dbReference>